<evidence type="ECO:0000313" key="15">
    <source>
        <dbReference type="Proteomes" id="UP000244384"/>
    </source>
</evidence>
<accession>A0A5F2EWF4</accession>
<dbReference type="KEGG" id="aez:C3E78_12745"/>
<dbReference type="Gene3D" id="3.30.559.10">
    <property type="entry name" value="Chloramphenicol acetyltransferase-like domain"/>
    <property type="match status" value="1"/>
</dbReference>
<dbReference type="InterPro" id="IPR009721">
    <property type="entry name" value="O-acyltransferase_WSD1_C"/>
</dbReference>
<dbReference type="GO" id="GO:0006071">
    <property type="term" value="P:glycerol metabolic process"/>
    <property type="evidence" value="ECO:0007669"/>
    <property type="project" value="UniProtKB-KW"/>
</dbReference>
<keyword evidence="15" id="KW-1185">Reference proteome</keyword>
<evidence type="ECO:0000256" key="6">
    <source>
        <dbReference type="ARBA" id="ARBA00022679"/>
    </source>
</evidence>
<dbReference type="EC" id="2.3.1.20" evidence="4 11"/>
<feature type="domain" description="O-acyltransferase WSD1-like N-terminal" evidence="12">
    <location>
        <begin position="4"/>
        <end position="257"/>
    </location>
</feature>
<comment type="pathway">
    <text evidence="1 11">Glycerolipid metabolism; triacylglycerol biosynthesis.</text>
</comment>
<evidence type="ECO:0000256" key="5">
    <source>
        <dbReference type="ARBA" id="ARBA00022516"/>
    </source>
</evidence>
<dbReference type="UniPathway" id="UPA00282"/>
<organism evidence="14 15">
    <name type="scientific">Aeromicrobium chenweiae</name>
    <dbReference type="NCBI Taxonomy" id="2079793"/>
    <lineage>
        <taxon>Bacteria</taxon>
        <taxon>Bacillati</taxon>
        <taxon>Actinomycetota</taxon>
        <taxon>Actinomycetes</taxon>
        <taxon>Propionibacteriales</taxon>
        <taxon>Nocardioidaceae</taxon>
        <taxon>Aeromicrobium</taxon>
    </lineage>
</organism>
<comment type="similarity">
    <text evidence="3 11">Belongs to the long-chain O-acyltransferase family.</text>
</comment>
<dbReference type="SUPFAM" id="SSF52777">
    <property type="entry name" value="CoA-dependent acyltransferases"/>
    <property type="match status" value="1"/>
</dbReference>
<gene>
    <name evidence="14" type="ORF">C3E78_12745</name>
</gene>
<comment type="pathway">
    <text evidence="2">Lipid metabolism.</text>
</comment>
<dbReference type="InterPro" id="IPR045034">
    <property type="entry name" value="O-acyltransferase_WSD1-like"/>
</dbReference>
<dbReference type="Proteomes" id="UP000244384">
    <property type="component" value="Chromosome"/>
</dbReference>
<dbReference type="AlphaFoldDB" id="A0A2S0WNS8"/>
<dbReference type="GO" id="GO:0004144">
    <property type="term" value="F:diacylglycerol O-acyltransferase activity"/>
    <property type="evidence" value="ECO:0007669"/>
    <property type="project" value="UniProtKB-EC"/>
</dbReference>
<evidence type="ECO:0000256" key="8">
    <source>
        <dbReference type="ARBA" id="ARBA00023098"/>
    </source>
</evidence>
<dbReference type="PANTHER" id="PTHR31650">
    <property type="entry name" value="O-ACYLTRANSFERASE (WSD1-LIKE) FAMILY PROTEIN"/>
    <property type="match status" value="1"/>
</dbReference>
<sequence length="467" mass="51010">MQRLSPLDAMFLQQDSPTVPRQVASLAILEPGDVPLDYDRLIQVINERIDLVPRYRQVARSVPGALGTPMWVDDEHFDISLHVRRSALPRPGTVDALHELVGRLIARRLDLDRPLWELYLIEGLTGGRVALLFKAHQALVDGSETIDLAQVLLEETAHERDIPHEEWNARPEPHAAGLVAESISRNLRRPGEALRITELNLGRLARKLPIIGGDAQAPQSVLSTELSRHRRFATLAADLEDFRRVRKEHGGTVNDVILAVIAGGIRGWMLTRAAPVTAKTSFRAMVPMSVVAEDGLPTSLGSKVRGHLLSLPVGESNPVVRLHQVSYALKDHRETGSAVAANKLAALPGFATSTFHAVGARVADAEAGRGHQIVITNVPGPQDQLYLAGKAVAEVYPCIPLSGRRAVSIGVTSYHHQVFFGIVADRDTVPDVDVLAQCIEDALAELVETIEGRRARAPRGRQRPGKR</sequence>
<dbReference type="Pfam" id="PF03007">
    <property type="entry name" value="WS_DGAT_cat"/>
    <property type="match status" value="1"/>
</dbReference>
<keyword evidence="5 11" id="KW-0444">Lipid biosynthesis</keyword>
<reference evidence="15" key="1">
    <citation type="submission" date="2018-01" db="EMBL/GenBank/DDBJ databases">
        <authorList>
            <person name="Li J."/>
        </authorList>
    </citation>
    <scope>NUCLEOTIDE SEQUENCE [LARGE SCALE GENOMIC DNA]</scope>
    <source>
        <strain evidence="15">592</strain>
    </source>
</reference>
<keyword evidence="9 11" id="KW-0012">Acyltransferase</keyword>
<dbReference type="InterPro" id="IPR004255">
    <property type="entry name" value="O-acyltransferase_WSD1_N"/>
</dbReference>
<dbReference type="Pfam" id="PF06974">
    <property type="entry name" value="WS_DGAT_C"/>
    <property type="match status" value="1"/>
</dbReference>
<feature type="domain" description="O-acyltransferase WSD1 C-terminal" evidence="13">
    <location>
        <begin position="302"/>
        <end position="446"/>
    </location>
</feature>
<dbReference type="GO" id="GO:0005886">
    <property type="term" value="C:plasma membrane"/>
    <property type="evidence" value="ECO:0007669"/>
    <property type="project" value="TreeGrafter"/>
</dbReference>
<dbReference type="NCBIfam" id="TIGR02946">
    <property type="entry name" value="acyl_WS_DGAT"/>
    <property type="match status" value="1"/>
</dbReference>
<dbReference type="InterPro" id="IPR023213">
    <property type="entry name" value="CAT-like_dom_sf"/>
</dbReference>
<protein>
    <recommendedName>
        <fullName evidence="4 11">Diacylglycerol O-acyltransferase</fullName>
        <ecNumber evidence="4 11">2.3.1.20</ecNumber>
    </recommendedName>
</protein>
<evidence type="ECO:0000256" key="11">
    <source>
        <dbReference type="RuleBase" id="RU361241"/>
    </source>
</evidence>
<proteinExistence type="inferred from homology"/>
<keyword evidence="8 11" id="KW-0443">Lipid metabolism</keyword>
<evidence type="ECO:0000256" key="3">
    <source>
        <dbReference type="ARBA" id="ARBA00009587"/>
    </source>
</evidence>
<evidence type="ECO:0000256" key="7">
    <source>
        <dbReference type="ARBA" id="ARBA00022798"/>
    </source>
</evidence>
<dbReference type="GO" id="GO:0001666">
    <property type="term" value="P:response to hypoxia"/>
    <property type="evidence" value="ECO:0007669"/>
    <property type="project" value="TreeGrafter"/>
</dbReference>
<evidence type="ECO:0000256" key="1">
    <source>
        <dbReference type="ARBA" id="ARBA00004771"/>
    </source>
</evidence>
<evidence type="ECO:0000313" key="14">
    <source>
        <dbReference type="EMBL" id="AWB93003.1"/>
    </source>
</evidence>
<dbReference type="GO" id="GO:0019432">
    <property type="term" value="P:triglyceride biosynthetic process"/>
    <property type="evidence" value="ECO:0007669"/>
    <property type="project" value="UniProtKB-UniPathway"/>
</dbReference>
<dbReference type="InterPro" id="IPR014292">
    <property type="entry name" value="Acyl_transf_WS/DGAT"/>
</dbReference>
<keyword evidence="7 11" id="KW-0319">Glycerol metabolism</keyword>
<evidence type="ECO:0000256" key="9">
    <source>
        <dbReference type="ARBA" id="ARBA00023315"/>
    </source>
</evidence>
<comment type="catalytic activity">
    <reaction evidence="10 11">
        <text>an acyl-CoA + a 1,2-diacyl-sn-glycerol = a triacyl-sn-glycerol + CoA</text>
        <dbReference type="Rhea" id="RHEA:10868"/>
        <dbReference type="ChEBI" id="CHEBI:17815"/>
        <dbReference type="ChEBI" id="CHEBI:57287"/>
        <dbReference type="ChEBI" id="CHEBI:58342"/>
        <dbReference type="ChEBI" id="CHEBI:64615"/>
        <dbReference type="EC" id="2.3.1.20"/>
    </reaction>
</comment>
<name>A0A2S0WNS8_9ACTN</name>
<evidence type="ECO:0000256" key="2">
    <source>
        <dbReference type="ARBA" id="ARBA00005189"/>
    </source>
</evidence>
<evidence type="ECO:0000256" key="4">
    <source>
        <dbReference type="ARBA" id="ARBA00013244"/>
    </source>
</evidence>
<dbReference type="OrthoDB" id="9810950at2"/>
<evidence type="ECO:0000256" key="10">
    <source>
        <dbReference type="ARBA" id="ARBA00048109"/>
    </source>
</evidence>
<accession>A0A2S0WNS8</accession>
<dbReference type="GO" id="GO:0071731">
    <property type="term" value="P:response to nitric oxide"/>
    <property type="evidence" value="ECO:0007669"/>
    <property type="project" value="TreeGrafter"/>
</dbReference>
<evidence type="ECO:0000259" key="13">
    <source>
        <dbReference type="Pfam" id="PF06974"/>
    </source>
</evidence>
<keyword evidence="6 11" id="KW-0808">Transferase</keyword>
<evidence type="ECO:0000259" key="12">
    <source>
        <dbReference type="Pfam" id="PF03007"/>
    </source>
</evidence>
<dbReference type="RefSeq" id="WP_108578948.1">
    <property type="nucleotide sequence ID" value="NZ_CP026952.1"/>
</dbReference>
<dbReference type="EMBL" id="CP026952">
    <property type="protein sequence ID" value="AWB93003.1"/>
    <property type="molecule type" value="Genomic_DNA"/>
</dbReference>
<dbReference type="GO" id="GO:0051701">
    <property type="term" value="P:biological process involved in interaction with host"/>
    <property type="evidence" value="ECO:0007669"/>
    <property type="project" value="TreeGrafter"/>
</dbReference>
<dbReference type="PANTHER" id="PTHR31650:SF1">
    <property type="entry name" value="WAX ESTER SYNTHASE_DIACYLGLYCEROL ACYLTRANSFERASE 4-RELATED"/>
    <property type="match status" value="1"/>
</dbReference>
<dbReference type="Gene3D" id="3.30.559.30">
    <property type="entry name" value="Nonribosomal peptide synthetase, condensation domain"/>
    <property type="match status" value="1"/>
</dbReference>